<evidence type="ECO:0000313" key="2">
    <source>
        <dbReference type="EMBL" id="MDO1451749.1"/>
    </source>
</evidence>
<sequence>MNSFLGNNCILFRHILPTLCLLIASSMPLLGQDHLKEVKKQAELMSQALVRGEYSSYVKRTYPGLVAALGGEEKMISGLEKRAEGQKQEGVTLEAVRLNTPAQLTISGSDWYTTIVQIQTFKVKKGGKKDKGGWLESPSTLLALSTDGGSSWYFIDTATLPEKELRALLPSLPKEFKLPSRQLPVFVPN</sequence>
<dbReference type="Proteomes" id="UP001168528">
    <property type="component" value="Unassembled WGS sequence"/>
</dbReference>
<protein>
    <submittedName>
        <fullName evidence="2">Uncharacterized protein</fullName>
    </submittedName>
</protein>
<organism evidence="2 3">
    <name type="scientific">Rhodocytophaga aerolata</name>
    <dbReference type="NCBI Taxonomy" id="455078"/>
    <lineage>
        <taxon>Bacteria</taxon>
        <taxon>Pseudomonadati</taxon>
        <taxon>Bacteroidota</taxon>
        <taxon>Cytophagia</taxon>
        <taxon>Cytophagales</taxon>
        <taxon>Rhodocytophagaceae</taxon>
        <taxon>Rhodocytophaga</taxon>
    </lineage>
</organism>
<keyword evidence="1" id="KW-0732">Signal</keyword>
<dbReference type="RefSeq" id="WP_302042546.1">
    <property type="nucleotide sequence ID" value="NZ_JAUKPO010000087.1"/>
</dbReference>
<reference evidence="2" key="1">
    <citation type="submission" date="2023-07" db="EMBL/GenBank/DDBJ databases">
        <title>The genome sequence of Rhodocytophaga aerolata KACC 12507.</title>
        <authorList>
            <person name="Zhang X."/>
        </authorList>
    </citation>
    <scope>NUCLEOTIDE SEQUENCE</scope>
    <source>
        <strain evidence="2">KACC 12507</strain>
    </source>
</reference>
<comment type="caution">
    <text evidence="2">The sequence shown here is derived from an EMBL/GenBank/DDBJ whole genome shotgun (WGS) entry which is preliminary data.</text>
</comment>
<evidence type="ECO:0000313" key="3">
    <source>
        <dbReference type="Proteomes" id="UP001168528"/>
    </source>
</evidence>
<keyword evidence="3" id="KW-1185">Reference proteome</keyword>
<evidence type="ECO:0000256" key="1">
    <source>
        <dbReference type="SAM" id="SignalP"/>
    </source>
</evidence>
<dbReference type="EMBL" id="JAUKPO010000087">
    <property type="protein sequence ID" value="MDO1451749.1"/>
    <property type="molecule type" value="Genomic_DNA"/>
</dbReference>
<gene>
    <name evidence="2" type="ORF">Q0590_36080</name>
</gene>
<feature type="chain" id="PRO_5045762332" evidence="1">
    <location>
        <begin position="32"/>
        <end position="189"/>
    </location>
</feature>
<feature type="signal peptide" evidence="1">
    <location>
        <begin position="1"/>
        <end position="31"/>
    </location>
</feature>
<accession>A0ABT8RJT8</accession>
<name>A0ABT8RJT8_9BACT</name>
<proteinExistence type="predicted"/>